<dbReference type="GO" id="GO:0003677">
    <property type="term" value="F:DNA binding"/>
    <property type="evidence" value="ECO:0007669"/>
    <property type="project" value="InterPro"/>
</dbReference>
<dbReference type="EMBL" id="LZRT01000036">
    <property type="protein sequence ID" value="OUM89646.1"/>
    <property type="molecule type" value="Genomic_DNA"/>
</dbReference>
<name>A0A1Y3PU47_9BACI</name>
<protein>
    <recommendedName>
        <fullName evidence="3">HTH cro/C1-type domain-containing protein</fullName>
    </recommendedName>
</protein>
<dbReference type="SUPFAM" id="SSF47413">
    <property type="entry name" value="lambda repressor-like DNA-binding domains"/>
    <property type="match status" value="1"/>
</dbReference>
<evidence type="ECO:0000256" key="1">
    <source>
        <dbReference type="SAM" id="MobiDB-lite"/>
    </source>
</evidence>
<proteinExistence type="predicted"/>
<dbReference type="Pfam" id="PF13413">
    <property type="entry name" value="HTH_25"/>
    <property type="match status" value="1"/>
</dbReference>
<dbReference type="Proteomes" id="UP000196475">
    <property type="component" value="Unassembled WGS sequence"/>
</dbReference>
<dbReference type="Gene3D" id="1.10.260.40">
    <property type="entry name" value="lambda repressor-like DNA-binding domains"/>
    <property type="match status" value="1"/>
</dbReference>
<dbReference type="InterPro" id="IPR001387">
    <property type="entry name" value="Cro/C1-type_HTH"/>
</dbReference>
<dbReference type="InterPro" id="IPR050400">
    <property type="entry name" value="Bact_Cytoskel_RodZ"/>
</dbReference>
<comment type="caution">
    <text evidence="4">The sequence shown here is derived from an EMBL/GenBank/DDBJ whole genome shotgun (WGS) entry which is preliminary data.</text>
</comment>
<keyword evidence="2" id="KW-1133">Transmembrane helix</keyword>
<dbReference type="InterPro" id="IPR010982">
    <property type="entry name" value="Lambda_DNA-bd_dom_sf"/>
</dbReference>
<keyword evidence="2" id="KW-0472">Membrane</keyword>
<feature type="domain" description="HTH cro/C1-type" evidence="3">
    <location>
        <begin position="8"/>
        <end position="68"/>
    </location>
</feature>
<keyword evidence="2" id="KW-0812">Transmembrane</keyword>
<organism evidence="4 5">
    <name type="scientific">Bacillus thermozeamaize</name>
    <dbReference type="NCBI Taxonomy" id="230954"/>
    <lineage>
        <taxon>Bacteria</taxon>
        <taxon>Bacillati</taxon>
        <taxon>Bacillota</taxon>
        <taxon>Bacilli</taxon>
        <taxon>Bacillales</taxon>
        <taxon>Bacillaceae</taxon>
        <taxon>Bacillus</taxon>
    </lineage>
</organism>
<evidence type="ECO:0000313" key="4">
    <source>
        <dbReference type="EMBL" id="OUM89646.1"/>
    </source>
</evidence>
<accession>A0A1Y3PU47</accession>
<evidence type="ECO:0000259" key="3">
    <source>
        <dbReference type="PROSITE" id="PS50943"/>
    </source>
</evidence>
<evidence type="ECO:0000313" key="5">
    <source>
        <dbReference type="Proteomes" id="UP000196475"/>
    </source>
</evidence>
<evidence type="ECO:0000256" key="2">
    <source>
        <dbReference type="SAM" id="Phobius"/>
    </source>
</evidence>
<dbReference type="SMART" id="SM00530">
    <property type="entry name" value="HTH_XRE"/>
    <property type="match status" value="1"/>
</dbReference>
<dbReference type="InterPro" id="IPR025194">
    <property type="entry name" value="RodZ-like_C"/>
</dbReference>
<dbReference type="PANTHER" id="PTHR34475">
    <property type="match status" value="1"/>
</dbReference>
<feature type="compositionally biased region" description="Polar residues" evidence="1">
    <location>
        <begin position="139"/>
        <end position="148"/>
    </location>
</feature>
<dbReference type="PROSITE" id="PS50943">
    <property type="entry name" value="HTH_CROC1"/>
    <property type="match status" value="1"/>
</dbReference>
<gene>
    <name evidence="4" type="ORF">BAA01_02415</name>
</gene>
<reference evidence="5" key="1">
    <citation type="submission" date="2016-06" db="EMBL/GenBank/DDBJ databases">
        <authorList>
            <person name="Nascimento L."/>
            <person name="Pereira R.V."/>
            <person name="Martins L.F."/>
            <person name="Quaggio R.B."/>
            <person name="Silva A.M."/>
            <person name="Setubal J.C."/>
        </authorList>
    </citation>
    <scope>NUCLEOTIDE SEQUENCE [LARGE SCALE GENOMIC DNA]</scope>
</reference>
<dbReference type="Pfam" id="PF13464">
    <property type="entry name" value="RodZ_C"/>
    <property type="match status" value="1"/>
</dbReference>
<feature type="region of interest" description="Disordered" evidence="1">
    <location>
        <begin position="139"/>
        <end position="190"/>
    </location>
</feature>
<feature type="transmembrane region" description="Helical" evidence="2">
    <location>
        <begin position="104"/>
        <end position="129"/>
    </location>
</feature>
<dbReference type="CDD" id="cd00093">
    <property type="entry name" value="HTH_XRE"/>
    <property type="match status" value="1"/>
</dbReference>
<dbReference type="PANTHER" id="PTHR34475:SF1">
    <property type="entry name" value="CYTOSKELETON PROTEIN RODZ"/>
    <property type="match status" value="1"/>
</dbReference>
<sequence>MDNLGEILRQARLEKGKSLEEIAEETKIRVRYLQAIEEGRFDLLPGHFYTRGFIKSYAEAVGLDPDELLASYLPPESKSDGDTAPLPPRSARHQGYRVQPKPSFFAKGFSSLLLVAFVGLIVIVIYWFWSSQEFNQPGQTLPPNSLPNLSVEDKEPTSPPLGKGLSGQTEEQPLPNGQEKPGEAGEDAATQPTAQLKLVKQEGQNDYYELTGNEIAIQIQAKDRCWVELRANHAKGPKLFSKELQPGETLHWPGEDQTELPSTVRLRIGAPSAIQLTINGQAIETGNLARPQNYIIQQVEASR</sequence>
<dbReference type="AlphaFoldDB" id="A0A1Y3PU47"/>
<feature type="region of interest" description="Disordered" evidence="1">
    <location>
        <begin position="72"/>
        <end position="95"/>
    </location>
</feature>